<feature type="domain" description="PAC" evidence="16">
    <location>
        <begin position="446"/>
        <end position="498"/>
    </location>
</feature>
<dbReference type="GO" id="GO:0030295">
    <property type="term" value="F:protein kinase activator activity"/>
    <property type="evidence" value="ECO:0007669"/>
    <property type="project" value="TreeGrafter"/>
</dbReference>
<evidence type="ECO:0000256" key="8">
    <source>
        <dbReference type="ARBA" id="ARBA00022777"/>
    </source>
</evidence>
<comment type="caution">
    <text evidence="17">The sequence shown here is derived from an EMBL/GenBank/DDBJ whole genome shotgun (WGS) entry which is preliminary data.</text>
</comment>
<evidence type="ECO:0000313" key="18">
    <source>
        <dbReference type="Proteomes" id="UP000011682"/>
    </source>
</evidence>
<dbReference type="GO" id="GO:0000155">
    <property type="term" value="F:phosphorelay sensor kinase activity"/>
    <property type="evidence" value="ECO:0007669"/>
    <property type="project" value="InterPro"/>
</dbReference>
<dbReference type="CDD" id="cd00082">
    <property type="entry name" value="HisKA"/>
    <property type="match status" value="1"/>
</dbReference>
<dbReference type="CDD" id="cd00075">
    <property type="entry name" value="HATPase"/>
    <property type="match status" value="1"/>
</dbReference>
<dbReference type="GO" id="GO:0016020">
    <property type="term" value="C:membrane"/>
    <property type="evidence" value="ECO:0007669"/>
    <property type="project" value="UniProtKB-SubCell"/>
</dbReference>
<dbReference type="NCBIfam" id="TIGR00229">
    <property type="entry name" value="sensory_box"/>
    <property type="match status" value="3"/>
</dbReference>
<dbReference type="InterPro" id="IPR036097">
    <property type="entry name" value="HisK_dim/P_sf"/>
</dbReference>
<dbReference type="InterPro" id="IPR013656">
    <property type="entry name" value="PAS_4"/>
</dbReference>
<dbReference type="InterPro" id="IPR003594">
    <property type="entry name" value="HATPase_dom"/>
</dbReference>
<keyword evidence="18" id="KW-1185">Reference proteome</keyword>
<dbReference type="CDD" id="cd00130">
    <property type="entry name" value="PAS"/>
    <property type="match status" value="3"/>
</dbReference>
<evidence type="ECO:0000259" key="16">
    <source>
        <dbReference type="PROSITE" id="PS50113"/>
    </source>
</evidence>
<feature type="domain" description="Histidine kinase" evidence="14">
    <location>
        <begin position="509"/>
        <end position="728"/>
    </location>
</feature>
<evidence type="ECO:0000256" key="11">
    <source>
        <dbReference type="ARBA" id="ARBA00023012"/>
    </source>
</evidence>
<dbReference type="SMART" id="SM00086">
    <property type="entry name" value="PAC"/>
    <property type="match status" value="2"/>
</dbReference>
<dbReference type="Gene3D" id="1.10.287.130">
    <property type="match status" value="1"/>
</dbReference>
<keyword evidence="7" id="KW-0547">Nucleotide-binding</keyword>
<dbReference type="PROSITE" id="PS50109">
    <property type="entry name" value="HIS_KIN"/>
    <property type="match status" value="1"/>
</dbReference>
<organism evidence="17 18">
    <name type="scientific">Cystobacter fuscus (strain ATCC 25194 / DSM 2262 / NBRC 100088 / M29)</name>
    <dbReference type="NCBI Taxonomy" id="1242864"/>
    <lineage>
        <taxon>Bacteria</taxon>
        <taxon>Pseudomonadati</taxon>
        <taxon>Myxococcota</taxon>
        <taxon>Myxococcia</taxon>
        <taxon>Myxococcales</taxon>
        <taxon>Cystobacterineae</taxon>
        <taxon>Archangiaceae</taxon>
        <taxon>Cystobacter</taxon>
    </lineage>
</organism>
<evidence type="ECO:0000256" key="7">
    <source>
        <dbReference type="ARBA" id="ARBA00022741"/>
    </source>
</evidence>
<keyword evidence="5" id="KW-0808">Transferase</keyword>
<dbReference type="GO" id="GO:0007234">
    <property type="term" value="P:osmosensory signaling via phosphorelay pathway"/>
    <property type="evidence" value="ECO:0007669"/>
    <property type="project" value="TreeGrafter"/>
</dbReference>
<dbReference type="EC" id="2.7.13.3" evidence="3"/>
<dbReference type="SMART" id="SM00091">
    <property type="entry name" value="PAS"/>
    <property type="match status" value="4"/>
</dbReference>
<dbReference type="Proteomes" id="UP000011682">
    <property type="component" value="Unassembled WGS sequence"/>
</dbReference>
<name>S9QXK0_CYSF2</name>
<dbReference type="PROSITE" id="PS50112">
    <property type="entry name" value="PAS"/>
    <property type="match status" value="3"/>
</dbReference>
<dbReference type="Pfam" id="PF08448">
    <property type="entry name" value="PAS_4"/>
    <property type="match status" value="1"/>
</dbReference>
<evidence type="ECO:0000256" key="2">
    <source>
        <dbReference type="ARBA" id="ARBA00004141"/>
    </source>
</evidence>
<dbReference type="InterPro" id="IPR005467">
    <property type="entry name" value="His_kinase_dom"/>
</dbReference>
<evidence type="ECO:0000256" key="9">
    <source>
        <dbReference type="ARBA" id="ARBA00022840"/>
    </source>
</evidence>
<evidence type="ECO:0000256" key="6">
    <source>
        <dbReference type="ARBA" id="ARBA00022692"/>
    </source>
</evidence>
<feature type="domain" description="PAS" evidence="15">
    <location>
        <begin position="372"/>
        <end position="443"/>
    </location>
</feature>
<dbReference type="Gene3D" id="3.30.565.10">
    <property type="entry name" value="Histidine kinase-like ATPase, C-terminal domain"/>
    <property type="match status" value="1"/>
</dbReference>
<dbReference type="eggNOG" id="COG2205">
    <property type="taxonomic scope" value="Bacteria"/>
</dbReference>
<dbReference type="PROSITE" id="PS50113">
    <property type="entry name" value="PAC"/>
    <property type="match status" value="2"/>
</dbReference>
<evidence type="ECO:0000313" key="17">
    <source>
        <dbReference type="EMBL" id="EPX61393.1"/>
    </source>
</evidence>
<protein>
    <recommendedName>
        <fullName evidence="3">histidine kinase</fullName>
        <ecNumber evidence="3">2.7.13.3</ecNumber>
    </recommendedName>
</protein>
<evidence type="ECO:0000256" key="4">
    <source>
        <dbReference type="ARBA" id="ARBA00022553"/>
    </source>
</evidence>
<dbReference type="InterPro" id="IPR003661">
    <property type="entry name" value="HisK_dim/P_dom"/>
</dbReference>
<keyword evidence="6" id="KW-0812">Transmembrane</keyword>
<dbReference type="GO" id="GO:0005524">
    <property type="term" value="F:ATP binding"/>
    <property type="evidence" value="ECO:0007669"/>
    <property type="project" value="UniProtKB-KW"/>
</dbReference>
<keyword evidence="12" id="KW-0472">Membrane</keyword>
<evidence type="ECO:0000256" key="12">
    <source>
        <dbReference type="ARBA" id="ARBA00023136"/>
    </source>
</evidence>
<dbReference type="InterPro" id="IPR001610">
    <property type="entry name" value="PAC"/>
</dbReference>
<dbReference type="InterPro" id="IPR036890">
    <property type="entry name" value="HATPase_C_sf"/>
</dbReference>
<dbReference type="InterPro" id="IPR013655">
    <property type="entry name" value="PAS_fold_3"/>
</dbReference>
<dbReference type="Gene3D" id="3.30.450.20">
    <property type="entry name" value="PAS domain"/>
    <property type="match status" value="4"/>
</dbReference>
<sequence length="728" mass="82670">MYEQMEEALGIYSREARVLYLNPAAERMIGRPRDEVLGQIFWELFPKSVDTPLQRAFHQVALTGQRQQFDAGYDDADGSHWFSHRIYASGDVIYVIAVDITDKCKAHETLELNTRILESMAEGVGLVDDAGVFLYTNPAWERMLGYERGELTETRLSQALLGHLRDQGRWAGELQYVRKDGAPLTTYARMTAMELRGRSHYICVQEDITERKRDEARRRQLAREVEAARAETESERRRLYQLFNDAPAGIALLRGPDHIYALSNPINTELIHDEQVLGKSVREVLLEAEEQGFIAVLDRVYSTGETFINKGGLGHFRQPDGTMKPEYLDIIVQPTRDASGQIDGTAVFIFKVTEQVLALQRLEVLAEQLHHGEERLRTLVEASSVILWSTDAGGRCVEDSASWRAYTGQTLEQWLSPWGWLEVVHPEDRDRAFRAWSDAFTHGSEYNIEFRLHRAGGDYRHVQSRAVLLRQPDGAPREWFGAITDIHQRKQGELQLRQSIQMRDEFLSVASHELRTPLTPLSLLLQGFLRAASTQPDTPFTQLVTRGAEAGRRQIQRLVRLVGDLLDVSRISEGRLQPRREEMDLVALAQEVVSRFELQATTAGCQLLLHAPGPVVGWWDRLRLEQVVVNLVDNALKYGPGRPVCIRVDRLEDKAVLHVTDEGMGIPPEHQSRIFERFERAVSERHYGGLGLGLFISQQIVRAHGGRIRVESTPGVRTTFTAELPLEP</sequence>
<dbReference type="SUPFAM" id="SSF55874">
    <property type="entry name" value="ATPase domain of HSP90 chaperone/DNA topoisomerase II/histidine kinase"/>
    <property type="match status" value="1"/>
</dbReference>
<dbReference type="SMART" id="SM00387">
    <property type="entry name" value="HATPase_c"/>
    <property type="match status" value="1"/>
</dbReference>
<evidence type="ECO:0000259" key="14">
    <source>
        <dbReference type="PROSITE" id="PS50109"/>
    </source>
</evidence>
<comment type="catalytic activity">
    <reaction evidence="1">
        <text>ATP + protein L-histidine = ADP + protein N-phospho-L-histidine.</text>
        <dbReference type="EC" id="2.7.13.3"/>
    </reaction>
</comment>
<keyword evidence="4" id="KW-0597">Phosphoprotein</keyword>
<evidence type="ECO:0000256" key="10">
    <source>
        <dbReference type="ARBA" id="ARBA00022989"/>
    </source>
</evidence>
<dbReference type="Pfam" id="PF00512">
    <property type="entry name" value="HisKA"/>
    <property type="match status" value="1"/>
</dbReference>
<dbReference type="PANTHER" id="PTHR42878">
    <property type="entry name" value="TWO-COMPONENT HISTIDINE KINASE"/>
    <property type="match status" value="1"/>
</dbReference>
<keyword evidence="9" id="KW-0067">ATP-binding</keyword>
<evidence type="ECO:0000256" key="13">
    <source>
        <dbReference type="SAM" id="Coils"/>
    </source>
</evidence>
<gene>
    <name evidence="17" type="ORF">D187_001176</name>
</gene>
<feature type="domain" description="PAS" evidence="15">
    <location>
        <begin position="1"/>
        <end position="64"/>
    </location>
</feature>
<dbReference type="GO" id="GO:0000156">
    <property type="term" value="F:phosphorelay response regulator activity"/>
    <property type="evidence" value="ECO:0007669"/>
    <property type="project" value="TreeGrafter"/>
</dbReference>
<keyword evidence="13" id="KW-0175">Coiled coil</keyword>
<dbReference type="SUPFAM" id="SSF47384">
    <property type="entry name" value="Homodimeric domain of signal transducing histidine kinase"/>
    <property type="match status" value="1"/>
</dbReference>
<keyword evidence="8" id="KW-0418">Kinase</keyword>
<dbReference type="InterPro" id="IPR000014">
    <property type="entry name" value="PAS"/>
</dbReference>
<feature type="coiled-coil region" evidence="13">
    <location>
        <begin position="211"/>
        <end position="242"/>
    </location>
</feature>
<accession>S9QXK0</accession>
<dbReference type="InterPro" id="IPR000700">
    <property type="entry name" value="PAS-assoc_C"/>
</dbReference>
<dbReference type="EMBL" id="ANAH02000010">
    <property type="protein sequence ID" value="EPX61393.1"/>
    <property type="molecule type" value="Genomic_DNA"/>
</dbReference>
<dbReference type="PANTHER" id="PTHR42878:SF7">
    <property type="entry name" value="SENSOR HISTIDINE KINASE GLRK"/>
    <property type="match status" value="1"/>
</dbReference>
<evidence type="ECO:0000256" key="5">
    <source>
        <dbReference type="ARBA" id="ARBA00022679"/>
    </source>
</evidence>
<dbReference type="Pfam" id="PF13426">
    <property type="entry name" value="PAS_9"/>
    <property type="match status" value="1"/>
</dbReference>
<dbReference type="AlphaFoldDB" id="S9QXK0"/>
<evidence type="ECO:0000256" key="1">
    <source>
        <dbReference type="ARBA" id="ARBA00000085"/>
    </source>
</evidence>
<dbReference type="FunFam" id="3.30.450.20:FF:000099">
    <property type="entry name" value="Sensory box sensor histidine kinase"/>
    <property type="match status" value="1"/>
</dbReference>
<evidence type="ECO:0000259" key="15">
    <source>
        <dbReference type="PROSITE" id="PS50112"/>
    </source>
</evidence>
<feature type="domain" description="PAC" evidence="16">
    <location>
        <begin position="170"/>
        <end position="220"/>
    </location>
</feature>
<keyword evidence="11" id="KW-0902">Two-component regulatory system</keyword>
<keyword evidence="10" id="KW-1133">Transmembrane helix</keyword>
<dbReference type="InterPro" id="IPR050351">
    <property type="entry name" value="BphY/WalK/GraS-like"/>
</dbReference>
<dbReference type="SUPFAM" id="SSF55785">
    <property type="entry name" value="PYP-like sensor domain (PAS domain)"/>
    <property type="match status" value="4"/>
</dbReference>
<dbReference type="FunFam" id="3.30.565.10:FF:000006">
    <property type="entry name" value="Sensor histidine kinase WalK"/>
    <property type="match status" value="1"/>
</dbReference>
<dbReference type="PRINTS" id="PR00344">
    <property type="entry name" value="BCTRLSENSOR"/>
</dbReference>
<dbReference type="InterPro" id="IPR035965">
    <property type="entry name" value="PAS-like_dom_sf"/>
</dbReference>
<dbReference type="InterPro" id="IPR004358">
    <property type="entry name" value="Sig_transdc_His_kin-like_C"/>
</dbReference>
<evidence type="ECO:0000256" key="3">
    <source>
        <dbReference type="ARBA" id="ARBA00012438"/>
    </source>
</evidence>
<dbReference type="SMART" id="SM00388">
    <property type="entry name" value="HisKA"/>
    <property type="match status" value="1"/>
</dbReference>
<reference evidence="17" key="1">
    <citation type="submission" date="2013-05" db="EMBL/GenBank/DDBJ databases">
        <title>Genome assembly of Cystobacter fuscus DSM 2262.</title>
        <authorList>
            <person name="Sharma G."/>
            <person name="Khatri I."/>
            <person name="Kaur C."/>
            <person name="Mayilraj S."/>
            <person name="Subramanian S."/>
        </authorList>
    </citation>
    <scope>NUCLEOTIDE SEQUENCE [LARGE SCALE GENOMIC DNA]</scope>
    <source>
        <strain evidence="17">DSM 2262</strain>
    </source>
</reference>
<proteinExistence type="predicted"/>
<comment type="subcellular location">
    <subcellularLocation>
        <location evidence="2">Membrane</location>
        <topology evidence="2">Multi-pass membrane protein</topology>
    </subcellularLocation>
</comment>
<dbReference type="Pfam" id="PF08447">
    <property type="entry name" value="PAS_3"/>
    <property type="match status" value="1"/>
</dbReference>
<feature type="domain" description="PAS" evidence="15">
    <location>
        <begin position="109"/>
        <end position="151"/>
    </location>
</feature>
<dbReference type="Pfam" id="PF02518">
    <property type="entry name" value="HATPase_c"/>
    <property type="match status" value="1"/>
</dbReference>